<evidence type="ECO:0000256" key="4">
    <source>
        <dbReference type="ARBA" id="ARBA00012423"/>
    </source>
</evidence>
<keyword evidence="8" id="KW-0378">Hydrolase</keyword>
<dbReference type="InterPro" id="IPR029058">
    <property type="entry name" value="AB_hydrolase_fold"/>
</dbReference>
<dbReference type="OrthoDB" id="2418081at2759"/>
<gene>
    <name evidence="17" type="ORF">SeLEV6574_g00917</name>
</gene>
<evidence type="ECO:0000313" key="18">
    <source>
        <dbReference type="Proteomes" id="UP000320475"/>
    </source>
</evidence>
<dbReference type="Gene3D" id="3.40.50.1820">
    <property type="entry name" value="alpha/beta hydrolase"/>
    <property type="match status" value="1"/>
</dbReference>
<reference evidence="17 18" key="1">
    <citation type="journal article" date="2019" name="Sci. Rep.">
        <title>Comparative genomics of chytrid fungi reveal insights into the obligate biotrophic and pathogenic lifestyle of Synchytrium endobioticum.</title>
        <authorList>
            <person name="van de Vossenberg B.T.L.H."/>
            <person name="Warris S."/>
            <person name="Nguyen H.D.T."/>
            <person name="van Gent-Pelzer M.P.E."/>
            <person name="Joly D.L."/>
            <person name="van de Geest H.C."/>
            <person name="Bonants P.J.M."/>
            <person name="Smith D.S."/>
            <person name="Levesque C.A."/>
            <person name="van der Lee T.A.J."/>
        </authorList>
    </citation>
    <scope>NUCLEOTIDE SEQUENCE [LARGE SCALE GENOMIC DNA]</scope>
    <source>
        <strain evidence="17 18">LEV6574</strain>
    </source>
</reference>
<protein>
    <recommendedName>
        <fullName evidence="5">Acyl-protein thioesterase 1</fullName>
        <ecNumber evidence="4">3.1.2.22</ecNumber>
    </recommendedName>
    <alternativeName>
        <fullName evidence="13">Palmitoyl-protein hydrolase</fullName>
    </alternativeName>
</protein>
<dbReference type="VEuPathDB" id="FungiDB:SeMB42_g00347"/>
<dbReference type="InterPro" id="IPR050565">
    <property type="entry name" value="LYPA1-2/EST-like"/>
</dbReference>
<dbReference type="PANTHER" id="PTHR10655:SF17">
    <property type="entry name" value="LYSOPHOSPHOLIPASE-LIKE PROTEIN 1"/>
    <property type="match status" value="1"/>
</dbReference>
<evidence type="ECO:0000256" key="13">
    <source>
        <dbReference type="ARBA" id="ARBA00031195"/>
    </source>
</evidence>
<evidence type="ECO:0000256" key="15">
    <source>
        <dbReference type="SAM" id="SignalP"/>
    </source>
</evidence>
<evidence type="ECO:0000256" key="11">
    <source>
        <dbReference type="ARBA" id="ARBA00023242"/>
    </source>
</evidence>
<comment type="similarity">
    <text evidence="3">Belongs to the AB hydrolase superfamily. AB hydrolase 2 family.</text>
</comment>
<comment type="catalytic activity">
    <reaction evidence="14">
        <text>S-hexadecanoyl-L-cysteinyl-[protein] + H2O = L-cysteinyl-[protein] + hexadecanoate + H(+)</text>
        <dbReference type="Rhea" id="RHEA:19233"/>
        <dbReference type="Rhea" id="RHEA-COMP:10131"/>
        <dbReference type="Rhea" id="RHEA-COMP:11032"/>
        <dbReference type="ChEBI" id="CHEBI:7896"/>
        <dbReference type="ChEBI" id="CHEBI:15377"/>
        <dbReference type="ChEBI" id="CHEBI:15378"/>
        <dbReference type="ChEBI" id="CHEBI:29950"/>
        <dbReference type="ChEBI" id="CHEBI:74151"/>
        <dbReference type="EC" id="3.1.2.22"/>
    </reaction>
</comment>
<keyword evidence="11" id="KW-0539">Nucleus</keyword>
<dbReference type="SUPFAM" id="SSF53474">
    <property type="entry name" value="alpha/beta-Hydrolases"/>
    <property type="match status" value="1"/>
</dbReference>
<evidence type="ECO:0000256" key="1">
    <source>
        <dbReference type="ARBA" id="ARBA00004123"/>
    </source>
</evidence>
<dbReference type="EC" id="3.1.2.22" evidence="4"/>
<dbReference type="PANTHER" id="PTHR10655">
    <property type="entry name" value="LYSOPHOSPHOLIPASE-RELATED"/>
    <property type="match status" value="1"/>
</dbReference>
<dbReference type="FunFam" id="3.40.50.1820:FF:000276">
    <property type="entry name" value="Acyl-protein thioesterase 1"/>
    <property type="match status" value="1"/>
</dbReference>
<dbReference type="Pfam" id="PF02230">
    <property type="entry name" value="Abhydrolase_2"/>
    <property type="match status" value="1"/>
</dbReference>
<dbReference type="InterPro" id="IPR003140">
    <property type="entry name" value="PLipase/COase/thioEstase"/>
</dbReference>
<evidence type="ECO:0000256" key="7">
    <source>
        <dbReference type="ARBA" id="ARBA00022490"/>
    </source>
</evidence>
<feature type="signal peptide" evidence="15">
    <location>
        <begin position="1"/>
        <end position="18"/>
    </location>
</feature>
<evidence type="ECO:0000256" key="14">
    <source>
        <dbReference type="ARBA" id="ARBA00047337"/>
    </source>
</evidence>
<keyword evidence="15" id="KW-0732">Signal</keyword>
<evidence type="ECO:0000256" key="9">
    <source>
        <dbReference type="ARBA" id="ARBA00022832"/>
    </source>
</evidence>
<dbReference type="EMBL" id="QEAM01000018">
    <property type="protein sequence ID" value="TPX50400.1"/>
    <property type="molecule type" value="Genomic_DNA"/>
</dbReference>
<dbReference type="Proteomes" id="UP000320475">
    <property type="component" value="Unassembled WGS sequence"/>
</dbReference>
<evidence type="ECO:0000256" key="10">
    <source>
        <dbReference type="ARBA" id="ARBA00023098"/>
    </source>
</evidence>
<keyword evidence="7" id="KW-0963">Cytoplasm</keyword>
<keyword evidence="10" id="KW-0443">Lipid metabolism</keyword>
<comment type="function">
    <text evidence="12">Hydrolyzes fatty acids from S-acylated cysteine residues in proteins with a strong preference for palmitoylated G-alpha proteins over other acyl substrates. Mediates the deacylation of G-alpha proteins such as GPA1 in vivo, but has weak or no activity toward palmitoylated Ras proteins. Has weak lysophospholipase activity in vitro; however such activity may not exist in vivo.</text>
</comment>
<keyword evidence="6" id="KW-0719">Serine esterase</keyword>
<organism evidence="17 18">
    <name type="scientific">Synchytrium endobioticum</name>
    <dbReference type="NCBI Taxonomy" id="286115"/>
    <lineage>
        <taxon>Eukaryota</taxon>
        <taxon>Fungi</taxon>
        <taxon>Fungi incertae sedis</taxon>
        <taxon>Chytridiomycota</taxon>
        <taxon>Chytridiomycota incertae sedis</taxon>
        <taxon>Chytridiomycetes</taxon>
        <taxon>Synchytriales</taxon>
        <taxon>Synchytriaceae</taxon>
        <taxon>Synchytrium</taxon>
    </lineage>
</organism>
<evidence type="ECO:0000256" key="5">
    <source>
        <dbReference type="ARBA" id="ARBA00014923"/>
    </source>
</evidence>
<feature type="domain" description="Phospholipase/carboxylesterase/thioesterase" evidence="16">
    <location>
        <begin position="34"/>
        <end position="247"/>
    </location>
</feature>
<accession>A0A507DHT3</accession>
<dbReference type="GO" id="GO:0052689">
    <property type="term" value="F:carboxylic ester hydrolase activity"/>
    <property type="evidence" value="ECO:0007669"/>
    <property type="project" value="UniProtKB-KW"/>
</dbReference>
<dbReference type="GO" id="GO:0005737">
    <property type="term" value="C:cytoplasm"/>
    <property type="evidence" value="ECO:0007669"/>
    <property type="project" value="UniProtKB-SubCell"/>
</dbReference>
<evidence type="ECO:0000313" key="17">
    <source>
        <dbReference type="EMBL" id="TPX50400.1"/>
    </source>
</evidence>
<proteinExistence type="inferred from homology"/>
<evidence type="ECO:0000256" key="3">
    <source>
        <dbReference type="ARBA" id="ARBA00006499"/>
    </source>
</evidence>
<dbReference type="GO" id="GO:0005634">
    <property type="term" value="C:nucleus"/>
    <property type="evidence" value="ECO:0007669"/>
    <property type="project" value="UniProtKB-SubCell"/>
</dbReference>
<dbReference type="GO" id="GO:0008474">
    <property type="term" value="F:palmitoyl-(protein) hydrolase activity"/>
    <property type="evidence" value="ECO:0007669"/>
    <property type="project" value="UniProtKB-EC"/>
</dbReference>
<comment type="caution">
    <text evidence="17">The sequence shown here is derived from an EMBL/GenBank/DDBJ whole genome shotgun (WGS) entry which is preliminary data.</text>
</comment>
<keyword evidence="9" id="KW-0276">Fatty acid metabolism</keyword>
<dbReference type="GO" id="GO:0006631">
    <property type="term" value="P:fatty acid metabolic process"/>
    <property type="evidence" value="ECO:0007669"/>
    <property type="project" value="UniProtKB-KW"/>
</dbReference>
<name>A0A507DHT3_9FUNG</name>
<evidence type="ECO:0000256" key="12">
    <source>
        <dbReference type="ARBA" id="ARBA00029392"/>
    </source>
</evidence>
<evidence type="ECO:0000256" key="6">
    <source>
        <dbReference type="ARBA" id="ARBA00022487"/>
    </source>
</evidence>
<sequence length="253" mass="27044">MAVALATVTVAGITLISAQSQSKPNRMPLRGVTIPARSTHTATLFFLHGLGDSGSGWAQTGRMMQPALPHVKMVFPDAPSRPVTLNLGMTMPAWFDIYELGAAAGNNSRTDDQGMNETLRSIAGWIKDEIASGIPAHRIVLGGFSQGSAMSLLHAVTTDQKLAGFIALSGWLPQATALQSSSEVNKDTPIFLGHGDQDEVVPWKFGEQTYKAFKDAGWKVEMKTYEGMGHSAGADEFEDILAFLLKTIPPASS</sequence>
<feature type="chain" id="PRO_5021313032" description="Acyl-protein thioesterase 1" evidence="15">
    <location>
        <begin position="19"/>
        <end position="253"/>
    </location>
</feature>
<dbReference type="AlphaFoldDB" id="A0A507DHT3"/>
<evidence type="ECO:0000259" key="16">
    <source>
        <dbReference type="Pfam" id="PF02230"/>
    </source>
</evidence>
<evidence type="ECO:0000256" key="8">
    <source>
        <dbReference type="ARBA" id="ARBA00022801"/>
    </source>
</evidence>
<comment type="subcellular location">
    <subcellularLocation>
        <location evidence="2">Cytoplasm</location>
    </subcellularLocation>
    <subcellularLocation>
        <location evidence="1">Nucleus</location>
    </subcellularLocation>
</comment>
<evidence type="ECO:0000256" key="2">
    <source>
        <dbReference type="ARBA" id="ARBA00004496"/>
    </source>
</evidence>